<dbReference type="InParanoid" id="A0A2R5GRG4"/>
<dbReference type="PROSITE" id="PS00163">
    <property type="entry name" value="FUMARATE_LYASES"/>
    <property type="match status" value="1"/>
</dbReference>
<dbReference type="InterPro" id="IPR018951">
    <property type="entry name" value="Fumarase_C_C"/>
</dbReference>
<dbReference type="InterPro" id="IPR020557">
    <property type="entry name" value="Fumarate_lyase_CS"/>
</dbReference>
<dbReference type="InterPro" id="IPR005677">
    <property type="entry name" value="Fum_hydII"/>
</dbReference>
<dbReference type="PRINTS" id="PR00149">
    <property type="entry name" value="FUMRATELYASE"/>
</dbReference>
<feature type="compositionally biased region" description="Basic residues" evidence="4">
    <location>
        <begin position="1"/>
        <end position="24"/>
    </location>
</feature>
<dbReference type="CDD" id="cd01362">
    <property type="entry name" value="Fumarase_classII"/>
    <property type="match status" value="1"/>
</dbReference>
<evidence type="ECO:0000259" key="6">
    <source>
        <dbReference type="Pfam" id="PF10415"/>
    </source>
</evidence>
<dbReference type="FunFam" id="1.10.275.10:FF:000001">
    <property type="entry name" value="Fumarate hydratase, mitochondrial"/>
    <property type="match status" value="1"/>
</dbReference>
<dbReference type="AlphaFoldDB" id="A0A2R5GRG4"/>
<reference evidence="7 8" key="1">
    <citation type="submission" date="2017-12" db="EMBL/GenBank/DDBJ databases">
        <title>Sequencing, de novo assembly and annotation of complete genome of a new Thraustochytrid species, strain FCC1311.</title>
        <authorList>
            <person name="Sedici K."/>
            <person name="Godart F."/>
            <person name="Aiese Cigliano R."/>
            <person name="Sanseverino W."/>
            <person name="Barakat M."/>
            <person name="Ortet P."/>
            <person name="Marechal E."/>
            <person name="Cagnac O."/>
            <person name="Amato A."/>
        </authorList>
    </citation>
    <scope>NUCLEOTIDE SEQUENCE [LARGE SCALE GENOMIC DNA]</scope>
</reference>
<dbReference type="PANTHER" id="PTHR11444:SF1">
    <property type="entry name" value="FUMARATE HYDRATASE, MITOCHONDRIAL"/>
    <property type="match status" value="1"/>
</dbReference>
<dbReference type="FunFam" id="1.20.200.10:FF:000001">
    <property type="entry name" value="Fumarate hydratase, mitochondrial"/>
    <property type="match status" value="1"/>
</dbReference>
<dbReference type="InterPro" id="IPR022761">
    <property type="entry name" value="Fumarate_lyase_N"/>
</dbReference>
<dbReference type="Pfam" id="PF00206">
    <property type="entry name" value="Lyase_1"/>
    <property type="match status" value="1"/>
</dbReference>
<evidence type="ECO:0000256" key="2">
    <source>
        <dbReference type="ARBA" id="ARBA00012921"/>
    </source>
</evidence>
<dbReference type="GO" id="GO:0005739">
    <property type="term" value="C:mitochondrion"/>
    <property type="evidence" value="ECO:0007669"/>
    <property type="project" value="TreeGrafter"/>
</dbReference>
<dbReference type="SUPFAM" id="SSF48557">
    <property type="entry name" value="L-aspartase-like"/>
    <property type="match status" value="1"/>
</dbReference>
<dbReference type="HAMAP" id="MF_00743">
    <property type="entry name" value="FumaraseC"/>
    <property type="match status" value="1"/>
</dbReference>
<dbReference type="Proteomes" id="UP000241890">
    <property type="component" value="Unassembled WGS sequence"/>
</dbReference>
<dbReference type="FunFam" id="1.10.40.30:FF:000002">
    <property type="entry name" value="Fumarate hydratase class II"/>
    <property type="match status" value="1"/>
</dbReference>
<feature type="domain" description="Fumarase C C-terminal" evidence="6">
    <location>
        <begin position="434"/>
        <end position="486"/>
    </location>
</feature>
<dbReference type="InterPro" id="IPR000362">
    <property type="entry name" value="Fumarate_lyase_fam"/>
</dbReference>
<feature type="domain" description="Fumarate lyase N-terminal" evidence="5">
    <location>
        <begin position="36"/>
        <end position="368"/>
    </location>
</feature>
<protein>
    <recommendedName>
        <fullName evidence="2">fumarate hydratase</fullName>
        <ecNumber evidence="2">4.2.1.2</ecNumber>
    </recommendedName>
</protein>
<keyword evidence="3" id="KW-0456">Lyase</keyword>
<dbReference type="Gene3D" id="1.20.200.10">
    <property type="entry name" value="Fumarase/aspartase (Central domain)"/>
    <property type="match status" value="1"/>
</dbReference>
<accession>A0A2R5GRG4</accession>
<dbReference type="EMBL" id="BEYU01000157">
    <property type="protein sequence ID" value="GBG33476.1"/>
    <property type="molecule type" value="Genomic_DNA"/>
</dbReference>
<dbReference type="Pfam" id="PF10415">
    <property type="entry name" value="FumaraseC_C"/>
    <property type="match status" value="1"/>
</dbReference>
<gene>
    <name evidence="7" type="ORF">FCC1311_096992</name>
</gene>
<dbReference type="EC" id="4.2.1.2" evidence="2"/>
<comment type="similarity">
    <text evidence="1">Belongs to the class-II fumarase/aspartase family. Fumarase subfamily.</text>
</comment>
<evidence type="ECO:0000313" key="7">
    <source>
        <dbReference type="EMBL" id="GBG33476.1"/>
    </source>
</evidence>
<evidence type="ECO:0000259" key="5">
    <source>
        <dbReference type="Pfam" id="PF00206"/>
    </source>
</evidence>
<name>A0A2R5GRG4_9STRA</name>
<evidence type="ECO:0000256" key="4">
    <source>
        <dbReference type="SAM" id="MobiDB-lite"/>
    </source>
</evidence>
<sequence length="492" mass="53151">MLRHLSSSHRRGDRKHHGYKHKAKHGETRTESDAMGEIEVPADKLWGAQTQRSHDNFPIDLDNSRMPIEIVHAMALVKRSCARYNIAESLIDERVGSAIMAAAKEVMEGKLDDHFPLVIYQTGSGTQTNMNVNEVVANRAIQLLGGEVGTKVPVHPNDHVNMGQSSNDSFPTAMHIACVQVIDASTLTGLAMLRDALEEKAIKYADVIKTGRTHTQDATPLSLGQELSGYMTQVEYGISRVQKSLDSLYNLALGGTAVGTGLNTTMGYDVRIAEIIAEDSGFPFQTAPNKFEALAAHDAIVEASGALNTVAASLYKIANDIRLLASGPRCGIGELNLPANEPGSSIMPGKVNPTQCEALTMACVRVMGNNTTISMAGSQGQFELNTFKPVMAATLIESARLLGDAAASFSERCIEGLEPNFDRIDEHLRNSLMLVTALNPHIGYDKASKIAKTAYKNGTTLREEAINLDFLSGEEFDSIVDPSKMTSPTLPE</sequence>
<comment type="caution">
    <text evidence="7">The sequence shown here is derived from an EMBL/GenBank/DDBJ whole genome shotgun (WGS) entry which is preliminary data.</text>
</comment>
<evidence type="ECO:0000256" key="1">
    <source>
        <dbReference type="ARBA" id="ARBA00009084"/>
    </source>
</evidence>
<dbReference type="NCBIfam" id="NF008909">
    <property type="entry name" value="PRK12273.1"/>
    <property type="match status" value="1"/>
</dbReference>
<keyword evidence="8" id="KW-1185">Reference proteome</keyword>
<dbReference type="InterPro" id="IPR008948">
    <property type="entry name" value="L-Aspartase-like"/>
</dbReference>
<organism evidence="7 8">
    <name type="scientific">Hondaea fermentalgiana</name>
    <dbReference type="NCBI Taxonomy" id="2315210"/>
    <lineage>
        <taxon>Eukaryota</taxon>
        <taxon>Sar</taxon>
        <taxon>Stramenopiles</taxon>
        <taxon>Bigyra</taxon>
        <taxon>Labyrinthulomycetes</taxon>
        <taxon>Thraustochytrida</taxon>
        <taxon>Thraustochytriidae</taxon>
        <taxon>Hondaea</taxon>
    </lineage>
</organism>
<dbReference type="GO" id="GO:0006108">
    <property type="term" value="P:malate metabolic process"/>
    <property type="evidence" value="ECO:0007669"/>
    <property type="project" value="TreeGrafter"/>
</dbReference>
<dbReference type="GO" id="GO:0006106">
    <property type="term" value="P:fumarate metabolic process"/>
    <property type="evidence" value="ECO:0007669"/>
    <property type="project" value="InterPro"/>
</dbReference>
<dbReference type="NCBIfam" id="TIGR00979">
    <property type="entry name" value="fumC_II"/>
    <property type="match status" value="1"/>
</dbReference>
<evidence type="ECO:0000256" key="3">
    <source>
        <dbReference type="ARBA" id="ARBA00023239"/>
    </source>
</evidence>
<dbReference type="Gene3D" id="1.10.40.30">
    <property type="entry name" value="Fumarase/aspartase (C-terminal domain)"/>
    <property type="match status" value="1"/>
</dbReference>
<dbReference type="InterPro" id="IPR024083">
    <property type="entry name" value="Fumarase/histidase_N"/>
</dbReference>
<feature type="region of interest" description="Disordered" evidence="4">
    <location>
        <begin position="1"/>
        <end position="36"/>
    </location>
</feature>
<evidence type="ECO:0000313" key="8">
    <source>
        <dbReference type="Proteomes" id="UP000241890"/>
    </source>
</evidence>
<dbReference type="PANTHER" id="PTHR11444">
    <property type="entry name" value="ASPARTATEAMMONIA/ARGININOSUCCINATE/ADENYLOSUCCINATE LYASE"/>
    <property type="match status" value="1"/>
</dbReference>
<dbReference type="GO" id="GO:0006099">
    <property type="term" value="P:tricarboxylic acid cycle"/>
    <property type="evidence" value="ECO:0007669"/>
    <property type="project" value="InterPro"/>
</dbReference>
<proteinExistence type="inferred from homology"/>
<dbReference type="OrthoDB" id="1738025at2759"/>
<dbReference type="Gene3D" id="1.10.275.10">
    <property type="entry name" value="Fumarase/aspartase (N-terminal domain)"/>
    <property type="match status" value="1"/>
</dbReference>
<dbReference type="GO" id="GO:0004333">
    <property type="term" value="F:fumarate hydratase activity"/>
    <property type="evidence" value="ECO:0007669"/>
    <property type="project" value="UniProtKB-EC"/>
</dbReference>
<dbReference type="PRINTS" id="PR00145">
    <property type="entry name" value="ARGSUCLYASE"/>
</dbReference>